<evidence type="ECO:0000313" key="3">
    <source>
        <dbReference type="Proteomes" id="UP000269396"/>
    </source>
</evidence>
<evidence type="ECO:0000256" key="1">
    <source>
        <dbReference type="SAM" id="MobiDB-lite"/>
    </source>
</evidence>
<feature type="region of interest" description="Disordered" evidence="1">
    <location>
        <begin position="30"/>
        <end position="53"/>
    </location>
</feature>
<sequence>MIRRRSVSSNPFNRNSSLLLCNTNDQFIHRNNNINNQSPDSTPPSSPRLFTDNHLSTRNSILTTFPQPILSDLSTVSSNNSIKHQRRDHSKISTIACNNNNN</sequence>
<dbReference type="EMBL" id="UZAL01050336">
    <property type="protein sequence ID" value="VDP86714.1"/>
    <property type="molecule type" value="Genomic_DNA"/>
</dbReference>
<dbReference type="Proteomes" id="UP000269396">
    <property type="component" value="Unassembled WGS sequence"/>
</dbReference>
<organism evidence="2 3">
    <name type="scientific">Schistosoma mattheei</name>
    <dbReference type="NCBI Taxonomy" id="31246"/>
    <lineage>
        <taxon>Eukaryota</taxon>
        <taxon>Metazoa</taxon>
        <taxon>Spiralia</taxon>
        <taxon>Lophotrochozoa</taxon>
        <taxon>Platyhelminthes</taxon>
        <taxon>Trematoda</taxon>
        <taxon>Digenea</taxon>
        <taxon>Strigeidida</taxon>
        <taxon>Schistosomatoidea</taxon>
        <taxon>Schistosomatidae</taxon>
        <taxon>Schistosoma</taxon>
    </lineage>
</organism>
<proteinExistence type="predicted"/>
<accession>A0A183Q6H8</accession>
<evidence type="ECO:0000313" key="2">
    <source>
        <dbReference type="EMBL" id="VDP86714.1"/>
    </source>
</evidence>
<reference evidence="2 3" key="1">
    <citation type="submission" date="2018-11" db="EMBL/GenBank/DDBJ databases">
        <authorList>
            <consortium name="Pathogen Informatics"/>
        </authorList>
    </citation>
    <scope>NUCLEOTIDE SEQUENCE [LARGE SCALE GENOMIC DNA]</scope>
    <source>
        <strain>Denwood</strain>
        <strain evidence="3">Zambia</strain>
    </source>
</reference>
<feature type="compositionally biased region" description="Polar residues" evidence="1">
    <location>
        <begin position="92"/>
        <end position="102"/>
    </location>
</feature>
<dbReference type="AlphaFoldDB" id="A0A183Q6H8"/>
<keyword evidence="3" id="KW-1185">Reference proteome</keyword>
<feature type="compositionally biased region" description="Polar residues" evidence="1">
    <location>
        <begin position="30"/>
        <end position="40"/>
    </location>
</feature>
<protein>
    <submittedName>
        <fullName evidence="2">Uncharacterized protein</fullName>
    </submittedName>
</protein>
<name>A0A183Q6H8_9TREM</name>
<gene>
    <name evidence="2" type="ORF">SMTD_LOCUS22214</name>
</gene>
<feature type="region of interest" description="Disordered" evidence="1">
    <location>
        <begin position="80"/>
        <end position="102"/>
    </location>
</feature>
<dbReference type="STRING" id="31246.A0A183Q6H8"/>
<feature type="non-terminal residue" evidence="2">
    <location>
        <position position="102"/>
    </location>
</feature>